<comment type="caution">
    <text evidence="1">The sequence shown here is derived from an EMBL/GenBank/DDBJ whole genome shotgun (WGS) entry which is preliminary data.</text>
</comment>
<name>A0ACC1DA91_9NEOP</name>
<protein>
    <submittedName>
        <fullName evidence="1">Uncharacterized protein</fullName>
    </submittedName>
</protein>
<gene>
    <name evidence="1" type="ORF">K1T71_002928</name>
</gene>
<evidence type="ECO:0000313" key="2">
    <source>
        <dbReference type="Proteomes" id="UP000824533"/>
    </source>
</evidence>
<sequence length="77" mass="9038">MTLLHQGQRENYIKRPIQYPEVQSAVRHCQAGRNSHTVLHNSPSYVLCSFLLESVFFNQWTTVISPNLKRRFQFEGC</sequence>
<reference evidence="1 2" key="1">
    <citation type="journal article" date="2021" name="Front. Genet.">
        <title>Chromosome-Level Genome Assembly Reveals Significant Gene Expansion in the Toll and IMD Signaling Pathways of Dendrolimus kikuchii.</title>
        <authorList>
            <person name="Zhou J."/>
            <person name="Wu P."/>
            <person name="Xiong Z."/>
            <person name="Liu N."/>
            <person name="Zhao N."/>
            <person name="Ji M."/>
            <person name="Qiu Y."/>
            <person name="Yang B."/>
        </authorList>
    </citation>
    <scope>NUCLEOTIDE SEQUENCE [LARGE SCALE GENOMIC DNA]</scope>
    <source>
        <strain evidence="1">Ann1</strain>
    </source>
</reference>
<dbReference type="Proteomes" id="UP000824533">
    <property type="component" value="Linkage Group LG05"/>
</dbReference>
<organism evidence="1 2">
    <name type="scientific">Dendrolimus kikuchii</name>
    <dbReference type="NCBI Taxonomy" id="765133"/>
    <lineage>
        <taxon>Eukaryota</taxon>
        <taxon>Metazoa</taxon>
        <taxon>Ecdysozoa</taxon>
        <taxon>Arthropoda</taxon>
        <taxon>Hexapoda</taxon>
        <taxon>Insecta</taxon>
        <taxon>Pterygota</taxon>
        <taxon>Neoptera</taxon>
        <taxon>Endopterygota</taxon>
        <taxon>Lepidoptera</taxon>
        <taxon>Glossata</taxon>
        <taxon>Ditrysia</taxon>
        <taxon>Bombycoidea</taxon>
        <taxon>Lasiocampidae</taxon>
        <taxon>Dendrolimus</taxon>
    </lineage>
</organism>
<accession>A0ACC1DA91</accession>
<evidence type="ECO:0000313" key="1">
    <source>
        <dbReference type="EMBL" id="KAJ0180843.1"/>
    </source>
</evidence>
<dbReference type="EMBL" id="CM034391">
    <property type="protein sequence ID" value="KAJ0180843.1"/>
    <property type="molecule type" value="Genomic_DNA"/>
</dbReference>
<proteinExistence type="predicted"/>
<keyword evidence="2" id="KW-1185">Reference proteome</keyword>